<name>A0ABD3XMF4_SINWO</name>
<gene>
    <name evidence="2" type="ORF">ACJMK2_026166</name>
</gene>
<reference evidence="2 3" key="1">
    <citation type="submission" date="2024-11" db="EMBL/GenBank/DDBJ databases">
        <title>Chromosome-level genome assembly of the freshwater bivalve Anodonta woodiana.</title>
        <authorList>
            <person name="Chen X."/>
        </authorList>
    </citation>
    <scope>NUCLEOTIDE SEQUENCE [LARGE SCALE GENOMIC DNA]</scope>
    <source>
        <strain evidence="2">MN2024</strain>
        <tissue evidence="2">Gills</tissue>
    </source>
</reference>
<protein>
    <submittedName>
        <fullName evidence="2">Uncharacterized protein</fullName>
    </submittedName>
</protein>
<feature type="region of interest" description="Disordered" evidence="1">
    <location>
        <begin position="98"/>
        <end position="167"/>
    </location>
</feature>
<dbReference type="EMBL" id="JBJQND010000002">
    <property type="protein sequence ID" value="KAL3886150.1"/>
    <property type="molecule type" value="Genomic_DNA"/>
</dbReference>
<feature type="non-terminal residue" evidence="2">
    <location>
        <position position="1"/>
    </location>
</feature>
<organism evidence="2 3">
    <name type="scientific">Sinanodonta woodiana</name>
    <name type="common">Chinese pond mussel</name>
    <name type="synonym">Anodonta woodiana</name>
    <dbReference type="NCBI Taxonomy" id="1069815"/>
    <lineage>
        <taxon>Eukaryota</taxon>
        <taxon>Metazoa</taxon>
        <taxon>Spiralia</taxon>
        <taxon>Lophotrochozoa</taxon>
        <taxon>Mollusca</taxon>
        <taxon>Bivalvia</taxon>
        <taxon>Autobranchia</taxon>
        <taxon>Heteroconchia</taxon>
        <taxon>Palaeoheterodonta</taxon>
        <taxon>Unionida</taxon>
        <taxon>Unionoidea</taxon>
        <taxon>Unionidae</taxon>
        <taxon>Unioninae</taxon>
        <taxon>Sinanodonta</taxon>
    </lineage>
</organism>
<evidence type="ECO:0000256" key="1">
    <source>
        <dbReference type="SAM" id="MobiDB-lite"/>
    </source>
</evidence>
<keyword evidence="3" id="KW-1185">Reference proteome</keyword>
<evidence type="ECO:0000313" key="2">
    <source>
        <dbReference type="EMBL" id="KAL3886150.1"/>
    </source>
</evidence>
<evidence type="ECO:0000313" key="3">
    <source>
        <dbReference type="Proteomes" id="UP001634394"/>
    </source>
</evidence>
<dbReference type="Proteomes" id="UP001634394">
    <property type="component" value="Unassembled WGS sequence"/>
</dbReference>
<proteinExistence type="predicted"/>
<accession>A0ABD3XMF4</accession>
<comment type="caution">
    <text evidence="2">The sequence shown here is derived from an EMBL/GenBank/DDBJ whole genome shotgun (WGS) entry which is preliminary data.</text>
</comment>
<dbReference type="AlphaFoldDB" id="A0ABD3XMF4"/>
<feature type="compositionally biased region" description="Polar residues" evidence="1">
    <location>
        <begin position="112"/>
        <end position="129"/>
    </location>
</feature>
<feature type="compositionally biased region" description="Polar residues" evidence="1">
    <location>
        <begin position="154"/>
        <end position="167"/>
    </location>
</feature>
<sequence length="167" mass="19353">GICALDLTSYKRHYALFRRNTRPFRKWVQRCFKKKQIAVMEYEMEPVSELKDSSAVLVILSGKCTMPGVSEEQNGSQLGINNSFSKWRKQTISNRQKDENIFDVAKNPPQIERSSASSKDMDNFTSSRGINAKKRKRQSKTTNYQKTRQRQVNEEQSNLSTTKTYVD</sequence>